<dbReference type="FunFam" id="3.30.160.60:FF:000026">
    <property type="entry name" value="Transcription factor Sp3"/>
    <property type="match status" value="1"/>
</dbReference>
<evidence type="ECO:0000256" key="3">
    <source>
        <dbReference type="ARBA" id="ARBA00022737"/>
    </source>
</evidence>
<evidence type="ECO:0000256" key="4">
    <source>
        <dbReference type="ARBA" id="ARBA00022771"/>
    </source>
</evidence>
<dbReference type="GO" id="GO:0008270">
    <property type="term" value="F:zinc ion binding"/>
    <property type="evidence" value="ECO:0007669"/>
    <property type="project" value="UniProtKB-KW"/>
</dbReference>
<feature type="region of interest" description="Disordered" evidence="13">
    <location>
        <begin position="226"/>
        <end position="249"/>
    </location>
</feature>
<keyword evidence="6" id="KW-0805">Transcription regulation</keyword>
<evidence type="ECO:0000259" key="15">
    <source>
        <dbReference type="PROSITE" id="PS50157"/>
    </source>
</evidence>
<keyword evidence="9" id="KW-0539">Nucleus</keyword>
<protein>
    <submittedName>
        <fullName evidence="16">Transcription factor Sp3</fullName>
    </submittedName>
</protein>
<sequence length="617" mass="67731">MLQRFLRYSLFAIAVCCALTERNGYTSTSELTKEKPTEDKLLSNIVRARNSSNNLVRSSSNNTDAYDRSLDKESRATIQRVESESRDNSSCCGPRYGSNASIRPDSSYGKTSTGSNRYLTQYGERLPVDRYGWQTQGQPPDSNGITPRPGHGHHTGVALYEPSQTGDRFAFRPSYGSESPRKPSGYETGGSGGYVYGNGGYGGYGSGRPTSTAGSTSNAGYGISGTFANGEEFGPTESNYPEGSVHPHPNIQTQKAITLKALAGVALIGAAAALATNPILLPIGIVSGRKKRSNFSNQEEEARIEYVSRILKNNIFKMCMPTMSPMPGMTPMSGLPMPMHQPTAMDYGGPSIHYQPYNPALSSHHLQTSQSSYWYTGSTSHSQITEPLTPPAYTMPTVPPTSTASWTTQTHLPQPQLTTIPTIQHYSLPPSPPELPPSPQDHASPYQWPLTPPSEHHFLTATEEPGKSGRKCTRCRCPNCQTDSGAHLGVDGKRQHLCHVPGCGKVYGKTSHLKAHLRWHTGERPFVCNWLFCGKRFTRSDELQRHLRTHTGEKRFACPTCGKRFMRSDHLTKHVKTHENQKRKSSTSKKESNKENSVPVVTGQDAYPPIGGQYTMI</sequence>
<keyword evidence="5" id="KW-0862">Zinc</keyword>
<reference evidence="16 17" key="1">
    <citation type="submission" date="2015-07" db="EMBL/GenBank/DDBJ databases">
        <title>The genome of Dufourea novaeangliae.</title>
        <authorList>
            <person name="Pan H."/>
            <person name="Kapheim K."/>
        </authorList>
    </citation>
    <scope>NUCLEOTIDE SEQUENCE [LARGE SCALE GENOMIC DNA]</scope>
    <source>
        <strain evidence="16">0120121106</strain>
        <tissue evidence="16">Whole body</tissue>
    </source>
</reference>
<keyword evidence="3" id="KW-0677">Repeat</keyword>
<feature type="chain" id="PRO_5007599497" evidence="14">
    <location>
        <begin position="21"/>
        <end position="617"/>
    </location>
</feature>
<keyword evidence="2" id="KW-0479">Metal-binding</keyword>
<comment type="subcellular location">
    <subcellularLocation>
        <location evidence="1">Nucleus</location>
    </subcellularLocation>
</comment>
<evidence type="ECO:0000256" key="12">
    <source>
        <dbReference type="PROSITE-ProRule" id="PRU00042"/>
    </source>
</evidence>
<feature type="compositionally biased region" description="Polar residues" evidence="13">
    <location>
        <begin position="133"/>
        <end position="145"/>
    </location>
</feature>
<dbReference type="GO" id="GO:0000978">
    <property type="term" value="F:RNA polymerase II cis-regulatory region sequence-specific DNA binding"/>
    <property type="evidence" value="ECO:0007669"/>
    <property type="project" value="TreeGrafter"/>
</dbReference>
<name>A0A154PGN4_DUFNO</name>
<dbReference type="Gene3D" id="3.30.160.60">
    <property type="entry name" value="Classic Zinc Finger"/>
    <property type="match status" value="3"/>
</dbReference>
<dbReference type="AlphaFoldDB" id="A0A154PGN4"/>
<dbReference type="SMART" id="SM00355">
    <property type="entry name" value="ZnF_C2H2"/>
    <property type="match status" value="3"/>
</dbReference>
<evidence type="ECO:0000256" key="7">
    <source>
        <dbReference type="ARBA" id="ARBA00023125"/>
    </source>
</evidence>
<dbReference type="FunFam" id="3.30.160.60:FF:000077">
    <property type="entry name" value="Sp8 transcription factor"/>
    <property type="match status" value="1"/>
</dbReference>
<keyword evidence="8" id="KW-0804">Transcription</keyword>
<dbReference type="GO" id="GO:0000981">
    <property type="term" value="F:DNA-binding transcription factor activity, RNA polymerase II-specific"/>
    <property type="evidence" value="ECO:0007669"/>
    <property type="project" value="TreeGrafter"/>
</dbReference>
<keyword evidence="17" id="KW-1185">Reference proteome</keyword>
<evidence type="ECO:0000256" key="6">
    <source>
        <dbReference type="ARBA" id="ARBA00023015"/>
    </source>
</evidence>
<dbReference type="PANTHER" id="PTHR23235:SF29">
    <property type="entry name" value="TRANSCRIPTION FACTOR SP5"/>
    <property type="match status" value="1"/>
</dbReference>
<evidence type="ECO:0000256" key="11">
    <source>
        <dbReference type="ARBA" id="ARBA00038409"/>
    </source>
</evidence>
<evidence type="ECO:0000256" key="9">
    <source>
        <dbReference type="ARBA" id="ARBA00023242"/>
    </source>
</evidence>
<evidence type="ECO:0000256" key="13">
    <source>
        <dbReference type="SAM" id="MobiDB-lite"/>
    </source>
</evidence>
<keyword evidence="14" id="KW-0732">Signal</keyword>
<feature type="domain" description="C2H2-type" evidence="15">
    <location>
        <begin position="496"/>
        <end position="525"/>
    </location>
</feature>
<feature type="region of interest" description="Disordered" evidence="13">
    <location>
        <begin position="132"/>
        <end position="189"/>
    </location>
</feature>
<feature type="region of interest" description="Disordered" evidence="13">
    <location>
        <begin position="569"/>
        <end position="605"/>
    </location>
</feature>
<evidence type="ECO:0000256" key="8">
    <source>
        <dbReference type="ARBA" id="ARBA00023163"/>
    </source>
</evidence>
<feature type="compositionally biased region" description="Basic and acidic residues" evidence="13">
    <location>
        <begin position="569"/>
        <end position="594"/>
    </location>
</feature>
<proteinExistence type="inferred from homology"/>
<evidence type="ECO:0000256" key="1">
    <source>
        <dbReference type="ARBA" id="ARBA00004123"/>
    </source>
</evidence>
<comment type="function">
    <text evidence="10">Transcription factor which plays a key role in limb development. Positively regulates FGF8 expression in the apical ectodermal ridge (AER) and contributes to limb outgrowth in embryos.</text>
</comment>
<evidence type="ECO:0000313" key="16">
    <source>
        <dbReference type="EMBL" id="KZC10478.1"/>
    </source>
</evidence>
<evidence type="ECO:0000256" key="5">
    <source>
        <dbReference type="ARBA" id="ARBA00022833"/>
    </source>
</evidence>
<dbReference type="EMBL" id="KQ434890">
    <property type="protein sequence ID" value="KZC10478.1"/>
    <property type="molecule type" value="Genomic_DNA"/>
</dbReference>
<keyword evidence="7" id="KW-0238">DNA-binding</keyword>
<dbReference type="Proteomes" id="UP000076502">
    <property type="component" value="Unassembled WGS sequence"/>
</dbReference>
<accession>A0A154PGN4</accession>
<dbReference type="GO" id="GO:0005634">
    <property type="term" value="C:nucleus"/>
    <property type="evidence" value="ECO:0007669"/>
    <property type="project" value="UniProtKB-SubCell"/>
</dbReference>
<organism evidence="16 17">
    <name type="scientific">Dufourea novaeangliae</name>
    <name type="common">Sweat bee</name>
    <dbReference type="NCBI Taxonomy" id="178035"/>
    <lineage>
        <taxon>Eukaryota</taxon>
        <taxon>Metazoa</taxon>
        <taxon>Ecdysozoa</taxon>
        <taxon>Arthropoda</taxon>
        <taxon>Hexapoda</taxon>
        <taxon>Insecta</taxon>
        <taxon>Pterygota</taxon>
        <taxon>Neoptera</taxon>
        <taxon>Endopterygota</taxon>
        <taxon>Hymenoptera</taxon>
        <taxon>Apocrita</taxon>
        <taxon>Aculeata</taxon>
        <taxon>Apoidea</taxon>
        <taxon>Anthophila</taxon>
        <taxon>Halictidae</taxon>
        <taxon>Rophitinae</taxon>
        <taxon>Dufourea</taxon>
    </lineage>
</organism>
<dbReference type="PANTHER" id="PTHR23235">
    <property type="entry name" value="KRUEPPEL-LIKE TRANSCRIPTION FACTOR"/>
    <property type="match status" value="1"/>
</dbReference>
<dbReference type="PROSITE" id="PS50157">
    <property type="entry name" value="ZINC_FINGER_C2H2_2"/>
    <property type="match status" value="3"/>
</dbReference>
<feature type="signal peptide" evidence="14">
    <location>
        <begin position="1"/>
        <end position="20"/>
    </location>
</feature>
<dbReference type="InterPro" id="IPR013087">
    <property type="entry name" value="Znf_C2H2_type"/>
</dbReference>
<evidence type="ECO:0000256" key="10">
    <source>
        <dbReference type="ARBA" id="ARBA00037677"/>
    </source>
</evidence>
<feature type="domain" description="C2H2-type" evidence="15">
    <location>
        <begin position="526"/>
        <end position="555"/>
    </location>
</feature>
<evidence type="ECO:0000313" key="17">
    <source>
        <dbReference type="Proteomes" id="UP000076502"/>
    </source>
</evidence>
<feature type="compositionally biased region" description="Low complexity" evidence="13">
    <location>
        <begin position="52"/>
        <end position="62"/>
    </location>
</feature>
<dbReference type="FunFam" id="3.30.160.60:FF:000014">
    <property type="entry name" value="Transcription factor Sp3"/>
    <property type="match status" value="1"/>
</dbReference>
<dbReference type="Pfam" id="PF00096">
    <property type="entry name" value="zf-C2H2"/>
    <property type="match status" value="2"/>
</dbReference>
<feature type="compositionally biased region" description="Basic and acidic residues" evidence="13">
    <location>
        <begin position="65"/>
        <end position="87"/>
    </location>
</feature>
<dbReference type="SUPFAM" id="SSF57667">
    <property type="entry name" value="beta-beta-alpha zinc fingers"/>
    <property type="match status" value="2"/>
</dbReference>
<dbReference type="OrthoDB" id="6365676at2759"/>
<evidence type="ECO:0000256" key="14">
    <source>
        <dbReference type="SAM" id="SignalP"/>
    </source>
</evidence>
<dbReference type="STRING" id="178035.A0A154PGN4"/>
<feature type="domain" description="C2H2-type" evidence="15">
    <location>
        <begin position="556"/>
        <end position="583"/>
    </location>
</feature>
<dbReference type="PROSITE" id="PS00028">
    <property type="entry name" value="ZINC_FINGER_C2H2_1"/>
    <property type="match status" value="3"/>
</dbReference>
<comment type="similarity">
    <text evidence="11">Belongs to the Sp1 C2H2-type zinc-finger protein family.</text>
</comment>
<feature type="region of interest" description="Disordered" evidence="13">
    <location>
        <begin position="52"/>
        <end position="116"/>
    </location>
</feature>
<keyword evidence="4 12" id="KW-0863">Zinc-finger</keyword>
<dbReference type="CDD" id="cd22541">
    <property type="entry name" value="SP5_N"/>
    <property type="match status" value="1"/>
</dbReference>
<dbReference type="InterPro" id="IPR036236">
    <property type="entry name" value="Znf_C2H2_sf"/>
</dbReference>
<evidence type="ECO:0000256" key="2">
    <source>
        <dbReference type="ARBA" id="ARBA00022723"/>
    </source>
</evidence>
<gene>
    <name evidence="16" type="ORF">WN55_01907</name>
</gene>